<dbReference type="InterPro" id="IPR005224">
    <property type="entry name" value="SfsA"/>
</dbReference>
<dbReference type="KEGG" id="tbn:TBH_C2380"/>
<dbReference type="Pfam" id="PF17746">
    <property type="entry name" value="SfsA_N"/>
    <property type="match status" value="1"/>
</dbReference>
<evidence type="ECO:0000313" key="4">
    <source>
        <dbReference type="EMBL" id="BAO45290.1"/>
    </source>
</evidence>
<name>A0A7U6GKI4_9GAMM</name>
<sequence>MKLPPLTNGHILRRYKRFLADVELGNGELVVAHVPNTGRMTGCWVPGAPVQLSRSDNPRRKLAWTLERVDMGQGWVGVNTQRTNPVVAEGFHEQRVPGLEMYGKITREVKTGQNSRLDFRLQQEGFPDAWVEVKNVTLLESECLAFPDARSERGCRHLMELSALRQQGCRAVILYALNRPEGRCFRPADQVDAEYGQLLRQVVRQGVEVLALRLVHTDTGIVVGEKVEIDLSVAG</sequence>
<dbReference type="OrthoDB" id="9802365at2"/>
<evidence type="ECO:0000256" key="1">
    <source>
        <dbReference type="HAMAP-Rule" id="MF_00095"/>
    </source>
</evidence>
<dbReference type="Gene3D" id="2.40.50.580">
    <property type="match status" value="1"/>
</dbReference>
<dbReference type="InterPro" id="IPR040452">
    <property type="entry name" value="SfsA_C"/>
</dbReference>
<dbReference type="InterPro" id="IPR041465">
    <property type="entry name" value="SfsA_N"/>
</dbReference>
<accession>A0A7U6GKI4</accession>
<gene>
    <name evidence="1" type="primary">sfsA</name>
    <name evidence="4" type="ORF">TBH_C2380</name>
</gene>
<evidence type="ECO:0000259" key="2">
    <source>
        <dbReference type="Pfam" id="PF03749"/>
    </source>
</evidence>
<dbReference type="EMBL" id="AP012273">
    <property type="protein sequence ID" value="BAO45290.1"/>
    <property type="molecule type" value="Genomic_DNA"/>
</dbReference>
<evidence type="ECO:0000313" key="5">
    <source>
        <dbReference type="Proteomes" id="UP000031631"/>
    </source>
</evidence>
<reference evidence="4 5" key="1">
    <citation type="journal article" date="2014" name="PLoS ONE">
        <title>Physiological and genomic features of a novel sulfur-oxidizing gammaproteobacterium belonging to a previously uncultivated symbiotic lineage isolated from a hydrothermal vent.</title>
        <authorList>
            <person name="Nunoura T."/>
            <person name="Takaki Y."/>
            <person name="Kazama H."/>
            <person name="Kakuta J."/>
            <person name="Shimamura S."/>
            <person name="Makita H."/>
            <person name="Hirai M."/>
            <person name="Miyazaki M."/>
            <person name="Takai K."/>
        </authorList>
    </citation>
    <scope>NUCLEOTIDE SEQUENCE [LARGE SCALE GENOMIC DNA]</scope>
    <source>
        <strain evidence="4 5">Hiromi1</strain>
    </source>
</reference>
<dbReference type="Proteomes" id="UP000031631">
    <property type="component" value="Chromosome"/>
</dbReference>
<dbReference type="Gene3D" id="3.40.1350.60">
    <property type="match status" value="1"/>
</dbReference>
<keyword evidence="5" id="KW-1185">Reference proteome</keyword>
<dbReference type="RefSeq" id="WP_041068750.1">
    <property type="nucleotide sequence ID" value="NZ_AP012273.1"/>
</dbReference>
<dbReference type="PANTHER" id="PTHR30545">
    <property type="entry name" value="SUGAR FERMENTATION STIMULATION PROTEIN A"/>
    <property type="match status" value="1"/>
</dbReference>
<dbReference type="HAMAP" id="MF_00095">
    <property type="entry name" value="SfsA"/>
    <property type="match status" value="1"/>
</dbReference>
<protein>
    <recommendedName>
        <fullName evidence="1">Sugar fermentation stimulation protein homolog</fullName>
    </recommendedName>
</protein>
<dbReference type="CDD" id="cd22359">
    <property type="entry name" value="SfsA-like_bacterial"/>
    <property type="match status" value="1"/>
</dbReference>
<dbReference type="GO" id="GO:0003677">
    <property type="term" value="F:DNA binding"/>
    <property type="evidence" value="ECO:0007669"/>
    <property type="project" value="InterPro"/>
</dbReference>
<feature type="domain" description="SfsA N-terminal OB" evidence="3">
    <location>
        <begin position="12"/>
        <end position="78"/>
    </location>
</feature>
<dbReference type="NCBIfam" id="TIGR00230">
    <property type="entry name" value="sfsA"/>
    <property type="match status" value="1"/>
</dbReference>
<proteinExistence type="inferred from homology"/>
<organism evidence="4 5">
    <name type="scientific">Thiolapillus brandeum</name>
    <dbReference type="NCBI Taxonomy" id="1076588"/>
    <lineage>
        <taxon>Bacteria</taxon>
        <taxon>Pseudomonadati</taxon>
        <taxon>Pseudomonadota</taxon>
        <taxon>Gammaproteobacteria</taxon>
        <taxon>Chromatiales</taxon>
        <taxon>Sedimenticolaceae</taxon>
        <taxon>Thiolapillus</taxon>
    </lineage>
</organism>
<feature type="domain" description="Sugar fermentation stimulation protein C-terminal" evidence="2">
    <location>
        <begin position="82"/>
        <end position="217"/>
    </location>
</feature>
<comment type="similarity">
    <text evidence="1">Belongs to the SfsA family.</text>
</comment>
<dbReference type="Pfam" id="PF03749">
    <property type="entry name" value="SfsA"/>
    <property type="match status" value="1"/>
</dbReference>
<dbReference type="AlphaFoldDB" id="A0A7U6GKI4"/>
<dbReference type="PANTHER" id="PTHR30545:SF2">
    <property type="entry name" value="SUGAR FERMENTATION STIMULATION PROTEIN A"/>
    <property type="match status" value="1"/>
</dbReference>
<evidence type="ECO:0000259" key="3">
    <source>
        <dbReference type="Pfam" id="PF17746"/>
    </source>
</evidence>